<name>K6W8A8_9MICO</name>
<dbReference type="EMBL" id="BAHD01000019">
    <property type="protein sequence ID" value="GAB95430.1"/>
    <property type="molecule type" value="Genomic_DNA"/>
</dbReference>
<organism evidence="2 3">
    <name type="scientific">Kineosphaera limosa NBRC 100340</name>
    <dbReference type="NCBI Taxonomy" id="1184609"/>
    <lineage>
        <taxon>Bacteria</taxon>
        <taxon>Bacillati</taxon>
        <taxon>Actinomycetota</taxon>
        <taxon>Actinomycetes</taxon>
        <taxon>Micrococcales</taxon>
        <taxon>Dermatophilaceae</taxon>
        <taxon>Kineosphaera</taxon>
    </lineage>
</organism>
<keyword evidence="3" id="KW-1185">Reference proteome</keyword>
<feature type="transmembrane region" description="Helical" evidence="1">
    <location>
        <begin position="316"/>
        <end position="337"/>
    </location>
</feature>
<evidence type="ECO:0008006" key="4">
    <source>
        <dbReference type="Google" id="ProtNLM"/>
    </source>
</evidence>
<dbReference type="RefSeq" id="WP_006591962.1">
    <property type="nucleotide sequence ID" value="NZ_BAHD01000019.1"/>
</dbReference>
<evidence type="ECO:0000313" key="2">
    <source>
        <dbReference type="EMBL" id="GAB95430.1"/>
    </source>
</evidence>
<evidence type="ECO:0000313" key="3">
    <source>
        <dbReference type="Proteomes" id="UP000008366"/>
    </source>
</evidence>
<reference evidence="2 3" key="1">
    <citation type="submission" date="2012-08" db="EMBL/GenBank/DDBJ databases">
        <title>Whole genome shotgun sequence of Kineosphaera limosa NBRC 100340.</title>
        <authorList>
            <person name="Yoshida I."/>
            <person name="Isaki S."/>
            <person name="Hosoyama A."/>
            <person name="Tsuchikane K."/>
            <person name="Katsumata H."/>
            <person name="Ando Y."/>
            <person name="Ohji S."/>
            <person name="Hamada M."/>
            <person name="Tamura T."/>
            <person name="Yamazoe A."/>
            <person name="Yamazaki S."/>
            <person name="Fujita N."/>
        </authorList>
    </citation>
    <scope>NUCLEOTIDE SEQUENCE [LARGE SCALE GENOMIC DNA]</scope>
    <source>
        <strain evidence="2 3">NBRC 100340</strain>
    </source>
</reference>
<feature type="transmembrane region" description="Helical" evidence="1">
    <location>
        <begin position="173"/>
        <end position="197"/>
    </location>
</feature>
<keyword evidence="1" id="KW-1133">Transmembrane helix</keyword>
<keyword evidence="1" id="KW-0472">Membrane</keyword>
<dbReference type="STRING" id="1184609.KILIM_019_00840"/>
<protein>
    <recommendedName>
        <fullName evidence="4">ABC transporter permease protein</fullName>
    </recommendedName>
</protein>
<dbReference type="eggNOG" id="COG3559">
    <property type="taxonomic scope" value="Bacteria"/>
</dbReference>
<feature type="transmembrane region" description="Helical" evidence="1">
    <location>
        <begin position="524"/>
        <end position="545"/>
    </location>
</feature>
<keyword evidence="1" id="KW-0812">Transmembrane</keyword>
<feature type="transmembrane region" description="Helical" evidence="1">
    <location>
        <begin position="142"/>
        <end position="167"/>
    </location>
</feature>
<feature type="transmembrane region" description="Helical" evidence="1">
    <location>
        <begin position="209"/>
        <end position="225"/>
    </location>
</feature>
<comment type="caution">
    <text evidence="2">The sequence shown here is derived from an EMBL/GenBank/DDBJ whole genome shotgun (WGS) entry which is preliminary data.</text>
</comment>
<gene>
    <name evidence="2" type="ORF">KILIM_019_00840</name>
</gene>
<feature type="transmembrane region" description="Helical" evidence="1">
    <location>
        <begin position="37"/>
        <end position="57"/>
    </location>
</feature>
<feature type="transmembrane region" description="Helical" evidence="1">
    <location>
        <begin position="364"/>
        <end position="386"/>
    </location>
</feature>
<feature type="transmembrane region" description="Helical" evidence="1">
    <location>
        <begin position="481"/>
        <end position="504"/>
    </location>
</feature>
<feature type="transmembrane region" description="Helical" evidence="1">
    <location>
        <begin position="257"/>
        <end position="277"/>
    </location>
</feature>
<feature type="transmembrane region" description="Helical" evidence="1">
    <location>
        <begin position="450"/>
        <end position="474"/>
    </location>
</feature>
<dbReference type="AlphaFoldDB" id="K6W8A8"/>
<feature type="transmembrane region" description="Helical" evidence="1">
    <location>
        <begin position="415"/>
        <end position="438"/>
    </location>
</feature>
<sequence length="553" mass="57475">MTLLTRGRGRHAAPPAHRSALAGTGLVARLALRRSRWFWLLWLLALGLMMPATVSAYHELMPDTQLGRGTLEALAANPTMRAMLGPPYDLGNAGGFAMWRVGTFVAAAAAMMAALGVIRATRAEEEAGRLELLRAGAIGRRAPLAGALLVAFGACLALALLVTAGLATTAPPLTGALAAGLGIGLTGAVWAAVGAVAAQLSESARTARFIAVGSLGLAYVVRALADGGPTDSLLAPLGWLSPVQWAALARPYADERWWVLLLPLVSTVLLAWLAFALEGRRDHGGGVRAARPGPAHGSAWLGGVEALVWRLERGAAIGWLLGMALFSLAIGSLAGTIDQVITDNEQIAQMFRRMGGGGDVLRDAFYGAMLSIVVALIALYGAAVLLRLRAEQEAGHIELLGSTATSRTRLFLARVVPAFLLATLVLVVTGACIALPQAISTGDVAVVPRIVGAALGLAPGIWLTLGLGAALLGLAPRFAPLIWVVLGWALFVTWVGALLNLPQVLLDATPFAALAALPVEPMNWTPWLIETGLAVALVAAGWWGWRRADIAAA</sequence>
<dbReference type="OrthoDB" id="2014935at2"/>
<dbReference type="Proteomes" id="UP000008366">
    <property type="component" value="Unassembled WGS sequence"/>
</dbReference>
<proteinExistence type="predicted"/>
<accession>K6W8A8</accession>
<evidence type="ECO:0000256" key="1">
    <source>
        <dbReference type="SAM" id="Phobius"/>
    </source>
</evidence>
<feature type="transmembrane region" description="Helical" evidence="1">
    <location>
        <begin position="97"/>
        <end position="121"/>
    </location>
</feature>